<evidence type="ECO:0000259" key="4">
    <source>
        <dbReference type="Pfam" id="PF01743"/>
    </source>
</evidence>
<feature type="region of interest" description="Disordered" evidence="3">
    <location>
        <begin position="3638"/>
        <end position="3657"/>
    </location>
</feature>
<feature type="region of interest" description="Disordered" evidence="3">
    <location>
        <begin position="648"/>
        <end position="672"/>
    </location>
</feature>
<feature type="compositionally biased region" description="Basic and acidic residues" evidence="3">
    <location>
        <begin position="470"/>
        <end position="503"/>
    </location>
</feature>
<feature type="region of interest" description="Disordered" evidence="3">
    <location>
        <begin position="1170"/>
        <end position="1257"/>
    </location>
</feature>
<feature type="domain" description="Poly A polymerase head" evidence="4">
    <location>
        <begin position="3312"/>
        <end position="3423"/>
    </location>
</feature>
<feature type="region of interest" description="Disordered" evidence="3">
    <location>
        <begin position="3265"/>
        <end position="3284"/>
    </location>
</feature>
<feature type="region of interest" description="Disordered" evidence="3">
    <location>
        <begin position="2768"/>
        <end position="2850"/>
    </location>
</feature>
<proteinExistence type="inferred from homology"/>
<feature type="compositionally biased region" description="Basic and acidic residues" evidence="3">
    <location>
        <begin position="2768"/>
        <end position="2780"/>
    </location>
</feature>
<dbReference type="InterPro" id="IPR043519">
    <property type="entry name" value="NT_sf"/>
</dbReference>
<feature type="region of interest" description="Disordered" evidence="3">
    <location>
        <begin position="2249"/>
        <end position="2289"/>
    </location>
</feature>
<dbReference type="GO" id="GO:0016779">
    <property type="term" value="F:nucleotidyltransferase activity"/>
    <property type="evidence" value="ECO:0007669"/>
    <property type="project" value="InterPro"/>
</dbReference>
<feature type="region of interest" description="Disordered" evidence="3">
    <location>
        <begin position="2984"/>
        <end position="3007"/>
    </location>
</feature>
<dbReference type="PANTHER" id="PTHR48125:SF10">
    <property type="entry name" value="OS12G0136300 PROTEIN"/>
    <property type="match status" value="1"/>
</dbReference>
<feature type="compositionally biased region" description="Acidic residues" evidence="3">
    <location>
        <begin position="2827"/>
        <end position="2849"/>
    </location>
</feature>
<feature type="compositionally biased region" description="Pro residues" evidence="3">
    <location>
        <begin position="2261"/>
        <end position="2272"/>
    </location>
</feature>
<feature type="compositionally biased region" description="Low complexity" evidence="3">
    <location>
        <begin position="1634"/>
        <end position="1644"/>
    </location>
</feature>
<dbReference type="PANTHER" id="PTHR48125">
    <property type="entry name" value="LP07818P1"/>
    <property type="match status" value="1"/>
</dbReference>
<feature type="compositionally biased region" description="Low complexity" evidence="3">
    <location>
        <begin position="2249"/>
        <end position="2260"/>
    </location>
</feature>
<dbReference type="OrthoDB" id="5519614at2"/>
<feature type="region of interest" description="Disordered" evidence="3">
    <location>
        <begin position="4047"/>
        <end position="4080"/>
    </location>
</feature>
<feature type="domain" description="Novel toxin 11" evidence="5">
    <location>
        <begin position="345"/>
        <end position="448"/>
    </location>
</feature>
<protein>
    <submittedName>
        <fullName evidence="6">Uncharacterized protein</fullName>
    </submittedName>
</protein>
<feature type="compositionally biased region" description="Polar residues" evidence="3">
    <location>
        <begin position="4052"/>
        <end position="4065"/>
    </location>
</feature>
<evidence type="ECO:0000256" key="2">
    <source>
        <dbReference type="RuleBase" id="RU003953"/>
    </source>
</evidence>
<keyword evidence="1 2" id="KW-0808">Transferase</keyword>
<feature type="compositionally biased region" description="Low complexity" evidence="3">
    <location>
        <begin position="2813"/>
        <end position="2826"/>
    </location>
</feature>
<dbReference type="GO" id="GO:0003723">
    <property type="term" value="F:RNA binding"/>
    <property type="evidence" value="ECO:0007669"/>
    <property type="project" value="UniProtKB-KW"/>
</dbReference>
<dbReference type="Pfam" id="PF15521">
    <property type="entry name" value="Ntox11"/>
    <property type="match status" value="1"/>
</dbReference>
<dbReference type="SUPFAM" id="SSF81301">
    <property type="entry name" value="Nucleotidyltransferase"/>
    <property type="match status" value="1"/>
</dbReference>
<dbReference type="Gene3D" id="3.30.460.10">
    <property type="entry name" value="Beta Polymerase, domain 2"/>
    <property type="match status" value="1"/>
</dbReference>
<dbReference type="InterPro" id="IPR002646">
    <property type="entry name" value="PolA_pol_head_dom"/>
</dbReference>
<accession>A0A4P2Q8A6</accession>
<feature type="compositionally biased region" description="Basic and acidic residues" evidence="3">
    <location>
        <begin position="7"/>
        <end position="20"/>
    </location>
</feature>
<name>A0A4P2Q8A6_SORCE</name>
<dbReference type="InterPro" id="IPR029121">
    <property type="entry name" value="Ntox11"/>
</dbReference>
<organism evidence="6 7">
    <name type="scientific">Sorangium cellulosum</name>
    <name type="common">Polyangium cellulosum</name>
    <dbReference type="NCBI Taxonomy" id="56"/>
    <lineage>
        <taxon>Bacteria</taxon>
        <taxon>Pseudomonadati</taxon>
        <taxon>Myxococcota</taxon>
        <taxon>Polyangia</taxon>
        <taxon>Polyangiales</taxon>
        <taxon>Polyangiaceae</taxon>
        <taxon>Sorangium</taxon>
    </lineage>
</organism>
<feature type="region of interest" description="Disordered" evidence="3">
    <location>
        <begin position="1634"/>
        <end position="1657"/>
    </location>
</feature>
<reference evidence="6 7" key="1">
    <citation type="submission" date="2015-09" db="EMBL/GenBank/DDBJ databases">
        <title>Sorangium comparison.</title>
        <authorList>
            <person name="Zaburannyi N."/>
            <person name="Bunk B."/>
            <person name="Overmann J."/>
            <person name="Mueller R."/>
        </authorList>
    </citation>
    <scope>NUCLEOTIDE SEQUENCE [LARGE SCALE GENOMIC DNA]</scope>
    <source>
        <strain evidence="6 7">So ceGT47</strain>
    </source>
</reference>
<dbReference type="Proteomes" id="UP000295781">
    <property type="component" value="Chromosome"/>
</dbReference>
<evidence type="ECO:0000313" key="7">
    <source>
        <dbReference type="Proteomes" id="UP000295781"/>
    </source>
</evidence>
<evidence type="ECO:0000256" key="1">
    <source>
        <dbReference type="ARBA" id="ARBA00022679"/>
    </source>
</evidence>
<dbReference type="Pfam" id="PF01743">
    <property type="entry name" value="PolyA_pol"/>
    <property type="match status" value="1"/>
</dbReference>
<gene>
    <name evidence="6" type="ORF">SOCEGT47_063560</name>
</gene>
<feature type="region of interest" description="Disordered" evidence="3">
    <location>
        <begin position="3981"/>
        <end position="4004"/>
    </location>
</feature>
<feature type="compositionally biased region" description="Low complexity" evidence="3">
    <location>
        <begin position="1205"/>
        <end position="1232"/>
    </location>
</feature>
<feature type="compositionally biased region" description="Basic and acidic residues" evidence="3">
    <location>
        <begin position="2994"/>
        <end position="3005"/>
    </location>
</feature>
<comment type="similarity">
    <text evidence="2">Belongs to the tRNA nucleotidyltransferase/poly(A) polymerase family.</text>
</comment>
<evidence type="ECO:0000313" key="6">
    <source>
        <dbReference type="EMBL" id="AUX25804.1"/>
    </source>
</evidence>
<feature type="compositionally biased region" description="Low complexity" evidence="3">
    <location>
        <begin position="532"/>
        <end position="541"/>
    </location>
</feature>
<dbReference type="RefSeq" id="WP_129352979.1">
    <property type="nucleotide sequence ID" value="NZ_CP012670.1"/>
</dbReference>
<dbReference type="EMBL" id="CP012670">
    <property type="protein sequence ID" value="AUX25804.1"/>
    <property type="molecule type" value="Genomic_DNA"/>
</dbReference>
<evidence type="ECO:0000256" key="3">
    <source>
        <dbReference type="SAM" id="MobiDB-lite"/>
    </source>
</evidence>
<dbReference type="GO" id="GO:0006396">
    <property type="term" value="P:RNA processing"/>
    <property type="evidence" value="ECO:0007669"/>
    <property type="project" value="InterPro"/>
</dbReference>
<feature type="region of interest" description="Disordered" evidence="3">
    <location>
        <begin position="1601"/>
        <end position="1621"/>
    </location>
</feature>
<keyword evidence="2" id="KW-0694">RNA-binding</keyword>
<feature type="region of interest" description="Disordered" evidence="3">
    <location>
        <begin position="2641"/>
        <end position="2665"/>
    </location>
</feature>
<feature type="region of interest" description="Disordered" evidence="3">
    <location>
        <begin position="449"/>
        <end position="593"/>
    </location>
</feature>
<feature type="compositionally biased region" description="Basic and acidic residues" evidence="3">
    <location>
        <begin position="449"/>
        <end position="461"/>
    </location>
</feature>
<feature type="compositionally biased region" description="Basic and acidic residues" evidence="3">
    <location>
        <begin position="648"/>
        <end position="666"/>
    </location>
</feature>
<evidence type="ECO:0000259" key="5">
    <source>
        <dbReference type="Pfam" id="PF15521"/>
    </source>
</evidence>
<sequence>MTWIADKAVKESSFRTDTRRGQRNQAKRGAPTIADVLNSGGFPSDPAKAKQEIGRRFPKGSLLSDDEWSAFEQLSTTPEGQRWLNASGMLTHDQVEKYLSDDERDNPERFRGFHQLHKASKVVLASYVARQRNGGQGGQRFKGTPPEAIALSMEARHTPDPARREELKNEIDQNITAEWAKTLEYTDLNDDAITAIEHGAVADPTDPDTKLSTDEVRDRHLQATEVLKNIFHLLQEGAEIYDASEGRHVPLRDVPVAKLLSHGGRVNIQIPAGSPPHALPDLLGITDKDGNPTTGVFKRAFGTHHVALGKKKFKEEGGHVAAIKSKLDDTRLHGMNLAIGGIGQRDFNGDVILPDGAHGHIFIGYRPPKKDRPGALQIGIETTGPHAPSTVGYIHNWRSTEKTANPVSSVGGLKQDKIGDERIKNARTVDLNKLGDDWESTLKDRADRFEQDLKDNPKEAIGKLVGPRELPQDAPRDAGTRASEERPGGSDHDPRDNDPRDPPGDAPGATQAPAGNVTGSQPRQAPAPPGDAPGATQAPAGNVTGSQPRQAPAPPLAAAPASDGSTAPKGGLFATAPETAAGDATEDSTADTRAQAEAMEVLKQQETLRIFIPRARGNGHQGSSVQLMTRLAQLGFSGEFDVIYDDTEPRTEEDRKEYGSNPKKLESLLPGFKAGGPPVQRLETLGLKVNVMGLETFEARSDRKPAKYGLTGAVDNHHKPKDILTKLGVDVFAQLQPMDWNRESGRRGITYRDSEGNERFHEALALSDLGYIYDTTPPADPRAMIKDELAKSGTEAKEAGVLAFLDQTDTRDAHTMVVYGLGTATGPRAPVLELFNLITGVLYAQDDKDAGTDLKDKGAIIGAAGWVNQDEIATLKKMLDGEWEGGLRLLVDSEDSTWRGDYEELIARLKSKLFDGETPRVRVINVEEPGAAESIKNVGPGQVLVVEFSPGRLPMPVFEHLRSRTSLPNGFESVNGMDKERQNKPYFHVASEVSNRFPGSDKLDGVPGADDIAKEAVRVGEMLQGRKGVDPWKRNYSDNDRDGIFEAVSRLDPPLVLKSPRKEGRNVTIKLGSGGVIGTGEPKVKGKYDTRPRDKAYTSTELQKLYDDNKDDLIKPRLRQDDPDRIIGRYINEAQKPDSALSRYFEALKERSRAKDQVKLAFTELVKVEKAPPPPPVEGDGMATAPEAAASTGEGKEELSGGGDPSAPREAPAPSEAAGAAADQTATAEDGAQGLGPSPAAQDLSRAGLTDRGMERGLRGSALEEYIQRARATGDTDPTSYLKSLVDDIDSMPPGFKARAKELLEHPGRLQQQDFAICGLAAIAEAALHNNPMKAIDVFRSLFASTPFPLESGGTLRVTPGQDEVARGKDPKRNVLLGGRLKQIDSMSARTGKDYGDKRLDFLLARALPKLWKTRSKDAYDAWIKEVERAFDEDFAQARGQLDASGARLKRGDFPMNDVAYGSILKDVLGAADVDILSSPRGGYDIDAINALFDDEGRGPFVHGFVLAAPVNAEAKKYAPGSDHLGAPQGIGAWKEPASSFKSPGLHQVRIAGPIETTTTPEGEEAYVVPISTYGKAFPFVVQKDRLGEYFPSIFTGRWHPPAPPPAAGSPSAVAPEDAAPTAGEGELFAAAPEAGPTGAADAGRGATEGATDPAAHAEAMEELKQQERLRIFVPRAQGNGHQGSSVQLMSRLVKLGFSGEFDVVYDDTPPGTEADRKKYGSNPKKLESLLPGFKADGPPVQRLETLGLKVNVMGLETFEAERDRRPAKYGLTGAMDNHEKPKDLLTKLGVDVFAQLQPLNWNRESGRRGITYRDSEGNERFHEVEALSRLGYIYDTTPPDDPGAMIKDELAKSGTEAKEAGVLAFLDQTDTRDAHTMVVYGLGTAMEDNSKAPVFELFNLITGVLYAQDDASAGTDLKDKGAIIGAAGWADQGEIETLKKMLSGDWEGGLRLLVDRGDAVGMDGWEELVDRLKERLFKDGRPRARVVNVEDPRAAEIIAGVEPHQVLVVEFSPGRLPMPVFEHLRSRTSLPNGFESVNGMDKERQNKPYFHVASEISNKFPKSDELDGVPNADRVARRAELIGEQLQGRNGLRSWLLNYNDSDRIEIFKAIREFNPPVKLKSPRKGERDVEIKIKKINGDLVTGERLDDPRTNLKPYTRQELARLYEINKKTITDKLREKDPDRLIGRYINDTQKPDSPLSQYFAALKERSRAKDQVALAFTELVKAAKAPPAPPAEDSALWATAPETAAPTASGEAPAPTSPAPTSPAPTSPTTVGAAQVGPSAEGQGKTLEDLIRDIEERSRAWSRPATAQDRSDATRLLTELLQRQNVHPSVVDRLRELIHDPASLSQSAFANCGLHSILHPTLKNDLATTAHLVTALFTGKQLGRFASAPGADTFGQRGPGKEGALSHGLDLIRRVMTGEVPQALDPAPTRPLVNGLRTAKAKGDSLKKASDREDLDRHLLDHLLARGFIELLGPKALAELEQQTDEARRPGVAAAQGDLLLSASSVARFFRSALGANASVMLPRAPDGYDVARINDTLGQTDQGGFAIATVLDGKALWDAAKEHEARASAPRAPGEIPRLGEADALRPHHASIDGPITDLGDAVLVPLQSWGRSFPVRVSKGDLPKVFATITHGTAVPSRAPETSAAAQEGAPAPHGAGDLLAGMLAEQARPSRLRDAIRAFPEAHRPELERLLRQAVDTELVPGIRRALPVIVGSAAVELAEEILEKWVMFIDPSVLDLPPDELAPYLNGHVELVLGTFDRDRDRPDLDRGGSSDESGSSDGEASDDEATTRSSSPVSERLELRMEALSNASDASSDVDSSADEEEEGYEDPFGDWGDDFDDLVAQPTASQSTSARRARTSADERAIPDWLWDVPHYADLEAALLGNIGKPAVREALDDILADGTERSVHFTAVLLKALRGLEAPRTGERTKGTLAGKRLKRELGIVLGPYEGAERERAFDLAQAIGALESLQGMDLSALRNPPPPPRDEAPPREVLKRGQKGRWITRREVEVLSRTIGKRAFAGMLARAMDKGKVGNIRAIIEHLTHHAERMAAAPALSPPLTSRSLVVDSNLVDALLKPRDELPPAKQEIRDRLEALIDDHDIEDLRLANIGVGELFQYGDIVGSTFTTSGGREIPWRGIRLDPEVRDRKRDYDRGFEDLARVSVGERKGSADRSMVADTFFSDRAIEDGAPAVPHFATSDYGILTPLLGFAGIHAAERGQTEFTDFVREKTGGAPYFRPALRGREFKAHAIPFREPQAPPTTQRAAPEPSEPTGAALLDTAVGATRRVNDLFELIKSFGFDAYIVGGAVRDALMGNEPKDVDLKTNMPLSRLEQALRDDPGFSPFIKNIVPEQHLLQVGDGTDVVDISAGDDASPIAPLDLLEDARKRDFRMNALYVNQDGYVFDPLGGGIEDQLVGRLRFVNDPGPDARIGQRHQAILDQLRRAPWVLGRAFKFYRRGYEIEQPILDTLRKHAVLLFASMRQRPTSLADKSLFWHRTGVSSPREAIALMRDLGFPPEAIRGLIPDDVAGVFDDRSAAFERDVVPRWRDTPEGNDADYPAPEMKIDTGSGRIYQYRVRAEAPPQRDGQEAERVIIDVDLSDHNRPGHAAPHYHVYRRRSGRDGVLKWDKKRNGFSDTGQPGFPRIEGGVYRGPQPWRFEEGLDEAGDFLQAARERIRDAGIELHESRDGLLDLGGQVKLHPERLRELHAAGQFSKLLMLVKNLSGGMPWSPHDQATLDLSGSHRGQQRLRFKPQLDQVVPFLIGSGIDHPASDPRFGEGGAMRHDALLRLYDLVSGEPPEALRRPAAEYALEHARTVNEFVERFEFYVASMQDNLQGVDMDAQWEAALKGVEDAGAVAHVTLDPDGDLEAGLRGAAERLGFESASSAAYHAMKHSAELAPPDGQDTSAASADGVRRYLDAAREALREATAVERTTDQSGATNVVLWKGSTKVVVRVGPDNKAHLVTAFVKGSRKSARSGARGPAQATRAPGRADLLASYTPGLDEATEASRADLLASYNPRRDEATEASRVMEGALHAPASDATQRVASDATQGAASDAPQERGAQGGQSAVEALVSALNERGRGWTRPTTDAHKKEAVKLMSDLLRSLGADEAVIRRLGEMIECC</sequence>
<feature type="region of interest" description="Disordered" evidence="3">
    <location>
        <begin position="1"/>
        <end position="49"/>
    </location>
</feature>